<evidence type="ECO:0000256" key="1">
    <source>
        <dbReference type="SAM" id="MobiDB-lite"/>
    </source>
</evidence>
<reference evidence="2 3" key="1">
    <citation type="submission" date="2024-01" db="EMBL/GenBank/DDBJ databases">
        <title>A draft genome for the cacao thread blight pathogen Marasmiellus scandens.</title>
        <authorList>
            <person name="Baruah I.K."/>
            <person name="Leung J."/>
            <person name="Bukari Y."/>
            <person name="Amoako-Attah I."/>
            <person name="Meinhardt L.W."/>
            <person name="Bailey B.A."/>
            <person name="Cohen S.P."/>
        </authorList>
    </citation>
    <scope>NUCLEOTIDE SEQUENCE [LARGE SCALE GENOMIC DNA]</scope>
    <source>
        <strain evidence="2 3">GH-19</strain>
    </source>
</reference>
<comment type="caution">
    <text evidence="2">The sequence shown here is derived from an EMBL/GenBank/DDBJ whole genome shotgun (WGS) entry which is preliminary data.</text>
</comment>
<protein>
    <recommendedName>
        <fullName evidence="4">Tropomodulin</fullName>
    </recommendedName>
</protein>
<sequence length="113" mass="12361">MHGSRTSPIEVSDADLNPRAELQAEGLPSPVTPSDVEKAFDRLTKEAKLVGDPLLYPEIDGLEILAAKEFDEKELERVDQGLGPEPFEDNVSIHVNDNGDNTGWSIDSILYGN</sequence>
<proteinExistence type="predicted"/>
<gene>
    <name evidence="2" type="ORF">VKT23_003037</name>
</gene>
<organism evidence="2 3">
    <name type="scientific">Marasmiellus scandens</name>
    <dbReference type="NCBI Taxonomy" id="2682957"/>
    <lineage>
        <taxon>Eukaryota</taxon>
        <taxon>Fungi</taxon>
        <taxon>Dikarya</taxon>
        <taxon>Basidiomycota</taxon>
        <taxon>Agaricomycotina</taxon>
        <taxon>Agaricomycetes</taxon>
        <taxon>Agaricomycetidae</taxon>
        <taxon>Agaricales</taxon>
        <taxon>Marasmiineae</taxon>
        <taxon>Omphalotaceae</taxon>
        <taxon>Marasmiellus</taxon>
    </lineage>
</organism>
<dbReference type="Proteomes" id="UP001498398">
    <property type="component" value="Unassembled WGS sequence"/>
</dbReference>
<feature type="region of interest" description="Disordered" evidence="1">
    <location>
        <begin position="1"/>
        <end position="35"/>
    </location>
</feature>
<evidence type="ECO:0000313" key="2">
    <source>
        <dbReference type="EMBL" id="KAK7468532.1"/>
    </source>
</evidence>
<dbReference type="EMBL" id="JBANRG010000003">
    <property type="protein sequence ID" value="KAK7468532.1"/>
    <property type="molecule type" value="Genomic_DNA"/>
</dbReference>
<name>A0ABR1JYD2_9AGAR</name>
<evidence type="ECO:0008006" key="4">
    <source>
        <dbReference type="Google" id="ProtNLM"/>
    </source>
</evidence>
<evidence type="ECO:0000313" key="3">
    <source>
        <dbReference type="Proteomes" id="UP001498398"/>
    </source>
</evidence>
<keyword evidence="3" id="KW-1185">Reference proteome</keyword>
<accession>A0ABR1JYD2</accession>